<keyword evidence="10" id="KW-1133">Transmembrane helix</keyword>
<keyword evidence="3" id="KW-0813">Transport</keyword>
<evidence type="ECO:0000256" key="5">
    <source>
        <dbReference type="ARBA" id="ARBA00022781"/>
    </source>
</evidence>
<dbReference type="EMBL" id="JACMRX010000002">
    <property type="protein sequence ID" value="KAF7995443.1"/>
    <property type="molecule type" value="Genomic_DNA"/>
</dbReference>
<dbReference type="OrthoDB" id="8921675at2759"/>
<dbReference type="GO" id="GO:0045259">
    <property type="term" value="C:proton-transporting ATP synthase complex"/>
    <property type="evidence" value="ECO:0007669"/>
    <property type="project" value="UniProtKB-KW"/>
</dbReference>
<dbReference type="Proteomes" id="UP000639338">
    <property type="component" value="Unassembled WGS sequence"/>
</dbReference>
<evidence type="ECO:0000313" key="12">
    <source>
        <dbReference type="Proteomes" id="UP000639338"/>
    </source>
</evidence>
<dbReference type="AlphaFoldDB" id="A0A834XXQ1"/>
<evidence type="ECO:0000256" key="4">
    <source>
        <dbReference type="ARBA" id="ARBA00022547"/>
    </source>
</evidence>
<accession>A0A834XXQ1</accession>
<evidence type="ECO:0000256" key="2">
    <source>
        <dbReference type="ARBA" id="ARBA00005895"/>
    </source>
</evidence>
<evidence type="ECO:0000256" key="6">
    <source>
        <dbReference type="ARBA" id="ARBA00023065"/>
    </source>
</evidence>
<dbReference type="PANTHER" id="PTHR13080">
    <property type="entry name" value="ATP SYNTHASE F CHAIN, MITOCHONDRIAL-RELATED"/>
    <property type="match status" value="1"/>
</dbReference>
<comment type="similarity">
    <text evidence="2">Belongs to the ATPase F chain family.</text>
</comment>
<evidence type="ECO:0000256" key="8">
    <source>
        <dbReference type="ARBA" id="ARBA00023136"/>
    </source>
</evidence>
<keyword evidence="5" id="KW-0375">Hydrogen ion transport</keyword>
<keyword evidence="7" id="KW-0496">Mitochondrion</keyword>
<organism evidence="11 12">
    <name type="scientific">Aphidius gifuensis</name>
    <name type="common">Parasitoid wasp</name>
    <dbReference type="NCBI Taxonomy" id="684658"/>
    <lineage>
        <taxon>Eukaryota</taxon>
        <taxon>Metazoa</taxon>
        <taxon>Ecdysozoa</taxon>
        <taxon>Arthropoda</taxon>
        <taxon>Hexapoda</taxon>
        <taxon>Insecta</taxon>
        <taxon>Pterygota</taxon>
        <taxon>Neoptera</taxon>
        <taxon>Endopterygota</taxon>
        <taxon>Hymenoptera</taxon>
        <taxon>Apocrita</taxon>
        <taxon>Ichneumonoidea</taxon>
        <taxon>Braconidae</taxon>
        <taxon>Aphidiinae</taxon>
        <taxon>Aphidius</taxon>
    </lineage>
</organism>
<dbReference type="InterPro" id="IPR019344">
    <property type="entry name" value="F1F0-ATPsyn_F_prd"/>
</dbReference>
<keyword evidence="8 10" id="KW-0472">Membrane</keyword>
<name>A0A834XXQ1_APHGI</name>
<keyword evidence="6" id="KW-0406">Ion transport</keyword>
<proteinExistence type="inferred from homology"/>
<evidence type="ECO:0000256" key="7">
    <source>
        <dbReference type="ARBA" id="ARBA00023128"/>
    </source>
</evidence>
<dbReference type="GO" id="GO:0046933">
    <property type="term" value="F:proton-transporting ATP synthase activity, rotational mechanism"/>
    <property type="evidence" value="ECO:0007669"/>
    <property type="project" value="TreeGrafter"/>
</dbReference>
<evidence type="ECO:0000256" key="10">
    <source>
        <dbReference type="SAM" id="Phobius"/>
    </source>
</evidence>
<comment type="subcellular location">
    <subcellularLocation>
        <location evidence="1">Mitochondrion membrane</location>
    </subcellularLocation>
</comment>
<keyword evidence="9" id="KW-0066">ATP synthesis</keyword>
<evidence type="ECO:0000256" key="3">
    <source>
        <dbReference type="ARBA" id="ARBA00022448"/>
    </source>
</evidence>
<evidence type="ECO:0000256" key="1">
    <source>
        <dbReference type="ARBA" id="ARBA00004325"/>
    </source>
</evidence>
<gene>
    <name evidence="11" type="ORF">HCN44_006550</name>
</gene>
<evidence type="ECO:0000313" key="11">
    <source>
        <dbReference type="EMBL" id="KAF7995443.1"/>
    </source>
</evidence>
<dbReference type="PANTHER" id="PTHR13080:SF20">
    <property type="entry name" value="ATP SYNTHASE SUBUNIT F, MITOCHONDRIAL-RELATED"/>
    <property type="match status" value="1"/>
</dbReference>
<keyword evidence="4" id="KW-0138">CF(0)</keyword>
<reference evidence="11 12" key="1">
    <citation type="submission" date="2020-08" db="EMBL/GenBank/DDBJ databases">
        <title>Aphidius gifuensis genome sequencing and assembly.</title>
        <authorList>
            <person name="Du Z."/>
        </authorList>
    </citation>
    <scope>NUCLEOTIDE SEQUENCE [LARGE SCALE GENOMIC DNA]</scope>
    <source>
        <strain evidence="11">YNYX2018</strain>
        <tissue evidence="11">Adults</tissue>
    </source>
</reference>
<dbReference type="Pfam" id="PF10206">
    <property type="entry name" value="WRW"/>
    <property type="match status" value="1"/>
</dbReference>
<evidence type="ECO:0000256" key="9">
    <source>
        <dbReference type="ARBA" id="ARBA00023310"/>
    </source>
</evidence>
<dbReference type="GO" id="GO:0042776">
    <property type="term" value="P:proton motive force-driven mitochondrial ATP synthesis"/>
    <property type="evidence" value="ECO:0007669"/>
    <property type="project" value="TreeGrafter"/>
</dbReference>
<sequence>MASGIDWGNWGRYPKEYNPSVHGSFDPARYYGKADTAFGDVKIGELGAWVSRREKGPVKLAQMIGRAYWRWQHKYVLPKKAGVAPFFQVTCLAMAFFYAINYPKLKHHGHMKYH</sequence>
<protein>
    <recommendedName>
        <fullName evidence="13">ATP synthase subunit f, mitochondrial</fullName>
    </recommendedName>
</protein>
<evidence type="ECO:0008006" key="13">
    <source>
        <dbReference type="Google" id="ProtNLM"/>
    </source>
</evidence>
<comment type="caution">
    <text evidence="11">The sequence shown here is derived from an EMBL/GenBank/DDBJ whole genome shotgun (WGS) entry which is preliminary data.</text>
</comment>
<keyword evidence="12" id="KW-1185">Reference proteome</keyword>
<keyword evidence="10" id="KW-0812">Transmembrane</keyword>
<feature type="transmembrane region" description="Helical" evidence="10">
    <location>
        <begin position="83"/>
        <end position="102"/>
    </location>
</feature>
<dbReference type="GO" id="GO:0031966">
    <property type="term" value="C:mitochondrial membrane"/>
    <property type="evidence" value="ECO:0007669"/>
    <property type="project" value="UniProtKB-SubCell"/>
</dbReference>